<evidence type="ECO:0000256" key="1">
    <source>
        <dbReference type="SAM" id="MobiDB-lite"/>
    </source>
</evidence>
<dbReference type="SMART" id="SM00749">
    <property type="entry name" value="BON"/>
    <property type="match status" value="1"/>
</dbReference>
<dbReference type="InterPro" id="IPR051686">
    <property type="entry name" value="Lipoprotein_DolP"/>
</dbReference>
<reference evidence="4" key="1">
    <citation type="submission" date="2020-01" db="EMBL/GenBank/DDBJ databases">
        <title>'Steroidobacter agaridevorans' sp. nov., agar-degrading bacteria isolated from rhizosphere soils.</title>
        <authorList>
            <person name="Ikenaga M."/>
            <person name="Kataoka M."/>
            <person name="Murouchi A."/>
            <person name="Katsuragi S."/>
            <person name="Sakai M."/>
        </authorList>
    </citation>
    <scope>NUCLEOTIDE SEQUENCE [LARGE SCALE GENOMIC DNA]</scope>
    <source>
        <strain evidence="4">YU21-B</strain>
    </source>
</reference>
<name>A0A829YKM6_9GAMM</name>
<dbReference type="InterPro" id="IPR014004">
    <property type="entry name" value="Transpt-assoc_nodulatn_dom_bac"/>
</dbReference>
<feature type="domain" description="BON" evidence="2">
    <location>
        <begin position="156"/>
        <end position="224"/>
    </location>
</feature>
<feature type="region of interest" description="Disordered" evidence="1">
    <location>
        <begin position="1"/>
        <end position="75"/>
    </location>
</feature>
<dbReference type="PANTHER" id="PTHR34606">
    <property type="entry name" value="BON DOMAIN-CONTAINING PROTEIN"/>
    <property type="match status" value="1"/>
</dbReference>
<dbReference type="InterPro" id="IPR007055">
    <property type="entry name" value="BON_dom"/>
</dbReference>
<gene>
    <name evidence="3" type="ORF">GCM10011487_53280</name>
</gene>
<dbReference type="EMBL" id="BLJN01000006">
    <property type="protein sequence ID" value="GFE83328.1"/>
    <property type="molecule type" value="Genomic_DNA"/>
</dbReference>
<comment type="caution">
    <text evidence="3">The sequence shown here is derived from an EMBL/GenBank/DDBJ whole genome shotgun (WGS) entry which is preliminary data.</text>
</comment>
<dbReference type="Pfam" id="PF04972">
    <property type="entry name" value="BON"/>
    <property type="match status" value="1"/>
</dbReference>
<feature type="compositionally biased region" description="Low complexity" evidence="1">
    <location>
        <begin position="226"/>
        <end position="242"/>
    </location>
</feature>
<dbReference type="AlphaFoldDB" id="A0A829YKM6"/>
<evidence type="ECO:0000313" key="3">
    <source>
        <dbReference type="EMBL" id="GFE83328.1"/>
    </source>
</evidence>
<organism evidence="3 4">
    <name type="scientific">Steroidobacter agaridevorans</name>
    <dbReference type="NCBI Taxonomy" id="2695856"/>
    <lineage>
        <taxon>Bacteria</taxon>
        <taxon>Pseudomonadati</taxon>
        <taxon>Pseudomonadota</taxon>
        <taxon>Gammaproteobacteria</taxon>
        <taxon>Steroidobacterales</taxon>
        <taxon>Steroidobacteraceae</taxon>
        <taxon>Steroidobacter</taxon>
    </lineage>
</organism>
<sequence>MALRDFFRGGRRERDEHPRYPLDPLSRESWHEDSEARFGADQHRDYDDERRRFNDRWENSYSGPGYGRFREAGENEYGGSSRNPFYGEHPLTRAGSEYDYDYFGSKAGLPTTKWRRDTDSQEFDDLVYGGRSFDPYAPDQIRGQFSGRGPRGYRRSDERIRDDVCQCLTDDDHIDASDIEVTVNDREVMLTGTVTSRMQKRHAEDLVEHLPGVRDVINSIRVVSETQGTQSTGTQATGYQSTRMGGQIR</sequence>
<dbReference type="PROSITE" id="PS50914">
    <property type="entry name" value="BON"/>
    <property type="match status" value="1"/>
</dbReference>
<feature type="region of interest" description="Disordered" evidence="1">
    <location>
        <begin position="226"/>
        <end position="249"/>
    </location>
</feature>
<evidence type="ECO:0000259" key="2">
    <source>
        <dbReference type="PROSITE" id="PS50914"/>
    </source>
</evidence>
<evidence type="ECO:0000313" key="4">
    <source>
        <dbReference type="Proteomes" id="UP000445000"/>
    </source>
</evidence>
<dbReference type="PANTHER" id="PTHR34606:SF15">
    <property type="entry name" value="BON DOMAIN-CONTAINING PROTEIN"/>
    <property type="match status" value="1"/>
</dbReference>
<dbReference type="Proteomes" id="UP000445000">
    <property type="component" value="Unassembled WGS sequence"/>
</dbReference>
<feature type="compositionally biased region" description="Basic and acidic residues" evidence="1">
    <location>
        <begin position="1"/>
        <end position="58"/>
    </location>
</feature>
<dbReference type="Gene3D" id="3.30.1340.30">
    <property type="match status" value="1"/>
</dbReference>
<protein>
    <submittedName>
        <fullName evidence="3">BON domain-containing protein</fullName>
    </submittedName>
</protein>
<proteinExistence type="predicted"/>
<dbReference type="RefSeq" id="WP_161814958.1">
    <property type="nucleotide sequence ID" value="NZ_BLJN01000006.1"/>
</dbReference>
<keyword evidence="4" id="KW-1185">Reference proteome</keyword>
<accession>A0A829YKM6</accession>